<protein>
    <submittedName>
        <fullName evidence="7">RNA polymerase-associated protein CTR9</fullName>
    </submittedName>
</protein>
<organism evidence="6 7">
    <name type="scientific">Parastrongyloides trichosuri</name>
    <name type="common">Possum-specific nematode worm</name>
    <dbReference type="NCBI Taxonomy" id="131310"/>
    <lineage>
        <taxon>Eukaryota</taxon>
        <taxon>Metazoa</taxon>
        <taxon>Ecdysozoa</taxon>
        <taxon>Nematoda</taxon>
        <taxon>Chromadorea</taxon>
        <taxon>Rhabditida</taxon>
        <taxon>Tylenchina</taxon>
        <taxon>Panagrolaimomorpha</taxon>
        <taxon>Strongyloidoidea</taxon>
        <taxon>Strongyloididae</taxon>
        <taxon>Parastrongyloides</taxon>
    </lineage>
</organism>
<sequence>LVGEHSRISLWYKFAIAYYRQERFDDFQKVLEKGIEYGQKENDTSNTDILKLYDALSSYLILCACKETEKSKKAQLFAKATAYFNAGDKILMFEQDHLLGRAYFCLYEGLKMDQAEAQFKFVINTDESNIPAILGYACVLYNKKDYKKSLEMYKKVLKMCPNCPAYVRLGIGYCLLKCGYTEKARVAFERVLQLDPNNSYALTSLAVLDFNQNTWQSTSSGAQRLVKSWKLDSKNSVTALEMANFLFLRTDYEKSEKYANTAAHLAESPRLKAESHYMVGRCLHQKGETDLAIRQYNIAVNSCGTSYLQPIFGLGQLYVKNKEFEKAIECFEKVLKEAPSDVNTKKALIMMYIRCPGKTNEIKSKRMEMTKKYFIGENLLDPTLINEHARFLEKSNLSLALKEISRIVETFKNDGSKEIPIELCNNYGVYLFMNKIYIEANTLFGECLNKLEEQKHKDVYYGNNLELTLTFNLARTKEELGYSNDAIELYKYLLKLKPNYYEATLRLGKIAQMRGDSRTASKYYEEVLTKDSKNVDALTLLGCLYMERKDYKQAQKKFEDIIKMSEHKSDAFACLALGNIWLEQLYIPNRNKEKDEQHINRAFDMYAKVLRYHPRNVYAANGIAILLAFNGNYEGARECFAEVRENLFDKKDAWLNLAHVYGMLKNYLNSIQMFKAAIEKFGLNKDCDVLMALARTYWKNDDLINAKDYMIQAVNADNCNFYAKFNLAKIYMKIGLKTMESSKSSLTEMDSAIDYFNEAKEVFNVIYNSLANNEMKFRWRYINREVAKEESSKCDDYLIQANLSRTQAVKFEREKEECKAKQREMMLMLEEEKIAEQKRKEERDQERLKRIRELRTEYLNMTKDALKIPSVEEKKRSSSKKESGGRRKKSADNDGFVVSEEEFEEENRKRKQKRKNKKNRKEQESQMDVSESEDEDNNKKEDNDDDHLSAKQKAKIKSRAYLSSDSDSDDNDTKKEEEKRVSESPPVPKYAGISSESDDSPNNSGSD</sequence>
<dbReference type="PROSITE" id="PS50005">
    <property type="entry name" value="TPR"/>
    <property type="match status" value="3"/>
</dbReference>
<evidence type="ECO:0000256" key="1">
    <source>
        <dbReference type="ARBA" id="ARBA00022737"/>
    </source>
</evidence>
<dbReference type="WBParaSite" id="PTRK_0000301150.1">
    <property type="protein sequence ID" value="PTRK_0000301150.1"/>
    <property type="gene ID" value="PTRK_0000301150"/>
</dbReference>
<feature type="region of interest" description="Disordered" evidence="5">
    <location>
        <begin position="868"/>
        <end position="1007"/>
    </location>
</feature>
<feature type="repeat" description="TPR" evidence="3">
    <location>
        <begin position="308"/>
        <end position="341"/>
    </location>
</feature>
<name>A0A0N4Z759_PARTI</name>
<keyword evidence="4" id="KW-0175">Coiled coil</keyword>
<feature type="compositionally biased region" description="Basic and acidic residues" evidence="5">
    <location>
        <begin position="937"/>
        <end position="949"/>
    </location>
</feature>
<proteinExistence type="predicted"/>
<dbReference type="InterPro" id="IPR019734">
    <property type="entry name" value="TPR_rpt"/>
</dbReference>
<keyword evidence="2 3" id="KW-0802">TPR repeat</keyword>
<feature type="repeat" description="TPR" evidence="3">
    <location>
        <begin position="535"/>
        <end position="568"/>
    </location>
</feature>
<dbReference type="Proteomes" id="UP000038045">
    <property type="component" value="Unplaced"/>
</dbReference>
<feature type="compositionally biased region" description="Basic and acidic residues" evidence="5">
    <location>
        <begin position="971"/>
        <end position="982"/>
    </location>
</feature>
<accession>A0A0N4Z759</accession>
<evidence type="ECO:0000256" key="3">
    <source>
        <dbReference type="PROSITE-ProRule" id="PRU00339"/>
    </source>
</evidence>
<dbReference type="InterPro" id="IPR031101">
    <property type="entry name" value="Ctr9"/>
</dbReference>
<dbReference type="STRING" id="131310.A0A0N4Z759"/>
<dbReference type="GO" id="GO:0016593">
    <property type="term" value="C:Cdc73/Paf1 complex"/>
    <property type="evidence" value="ECO:0007669"/>
    <property type="project" value="TreeGrafter"/>
</dbReference>
<evidence type="ECO:0000256" key="4">
    <source>
        <dbReference type="SAM" id="Coils"/>
    </source>
</evidence>
<dbReference type="GO" id="GO:0006368">
    <property type="term" value="P:transcription elongation by RNA polymerase II"/>
    <property type="evidence" value="ECO:0007669"/>
    <property type="project" value="TreeGrafter"/>
</dbReference>
<evidence type="ECO:0000313" key="6">
    <source>
        <dbReference type="Proteomes" id="UP000038045"/>
    </source>
</evidence>
<keyword evidence="6" id="KW-1185">Reference proteome</keyword>
<dbReference type="GO" id="GO:0006355">
    <property type="term" value="P:regulation of DNA-templated transcription"/>
    <property type="evidence" value="ECO:0007669"/>
    <property type="project" value="InterPro"/>
</dbReference>
<dbReference type="SMART" id="SM00028">
    <property type="entry name" value="TPR"/>
    <property type="match status" value="10"/>
</dbReference>
<feature type="compositionally biased region" description="Basic and acidic residues" evidence="5">
    <location>
        <begin position="868"/>
        <end position="885"/>
    </location>
</feature>
<dbReference type="GO" id="GO:0000993">
    <property type="term" value="F:RNA polymerase II complex binding"/>
    <property type="evidence" value="ECO:0007669"/>
    <property type="project" value="TreeGrafter"/>
</dbReference>
<feature type="repeat" description="TPR" evidence="3">
    <location>
        <begin position="165"/>
        <end position="198"/>
    </location>
</feature>
<feature type="coiled-coil region" evidence="4">
    <location>
        <begin position="811"/>
        <end position="854"/>
    </location>
</feature>
<dbReference type="Gene3D" id="1.25.40.10">
    <property type="entry name" value="Tetratricopeptide repeat domain"/>
    <property type="match status" value="4"/>
</dbReference>
<evidence type="ECO:0000313" key="7">
    <source>
        <dbReference type="WBParaSite" id="PTRK_0000301150.1"/>
    </source>
</evidence>
<evidence type="ECO:0000256" key="2">
    <source>
        <dbReference type="ARBA" id="ARBA00022803"/>
    </source>
</evidence>
<feature type="compositionally biased region" description="Basic residues" evidence="5">
    <location>
        <begin position="909"/>
        <end position="920"/>
    </location>
</feature>
<dbReference type="SUPFAM" id="SSF48452">
    <property type="entry name" value="TPR-like"/>
    <property type="match status" value="2"/>
</dbReference>
<dbReference type="InterPro" id="IPR011990">
    <property type="entry name" value="TPR-like_helical_dom_sf"/>
</dbReference>
<dbReference type="PANTHER" id="PTHR14027:SF2">
    <property type="entry name" value="RNA POLYMERASE-ASSOCIATED PROTEIN CTR9 HOMOLOG"/>
    <property type="match status" value="1"/>
</dbReference>
<dbReference type="PANTHER" id="PTHR14027">
    <property type="entry name" value="RNA POLYMERASE-ASSOCIATED PROTEIN CTR9"/>
    <property type="match status" value="1"/>
</dbReference>
<dbReference type="AlphaFoldDB" id="A0A0N4Z759"/>
<dbReference type="Pfam" id="PF00515">
    <property type="entry name" value="TPR_1"/>
    <property type="match status" value="1"/>
</dbReference>
<reference evidence="7" key="1">
    <citation type="submission" date="2017-02" db="UniProtKB">
        <authorList>
            <consortium name="WormBaseParasite"/>
        </authorList>
    </citation>
    <scope>IDENTIFICATION</scope>
</reference>
<evidence type="ECO:0000256" key="5">
    <source>
        <dbReference type="SAM" id="MobiDB-lite"/>
    </source>
</evidence>
<dbReference type="Pfam" id="PF13181">
    <property type="entry name" value="TPR_8"/>
    <property type="match status" value="4"/>
</dbReference>
<keyword evidence="1" id="KW-0677">Repeat</keyword>
<dbReference type="PROSITE" id="PS50293">
    <property type="entry name" value="TPR_REGION"/>
    <property type="match status" value="1"/>
</dbReference>
<dbReference type="Pfam" id="PF13174">
    <property type="entry name" value="TPR_6"/>
    <property type="match status" value="1"/>
</dbReference>